<keyword evidence="3 6" id="KW-0812">Transmembrane</keyword>
<evidence type="ECO:0000256" key="1">
    <source>
        <dbReference type="ARBA" id="ARBA00004141"/>
    </source>
</evidence>
<dbReference type="GO" id="GO:0015556">
    <property type="term" value="F:C4-dicarboxylate transmembrane transporter activity"/>
    <property type="evidence" value="ECO:0007669"/>
    <property type="project" value="UniProtKB-ARBA"/>
</dbReference>
<evidence type="ECO:0000256" key="3">
    <source>
        <dbReference type="ARBA" id="ARBA00022692"/>
    </source>
</evidence>
<organism evidence="7">
    <name type="scientific">Schistocephalus solidus</name>
    <name type="common">Tapeworm</name>
    <dbReference type="NCBI Taxonomy" id="70667"/>
    <lineage>
        <taxon>Eukaryota</taxon>
        <taxon>Metazoa</taxon>
        <taxon>Spiralia</taxon>
        <taxon>Lophotrochozoa</taxon>
        <taxon>Platyhelminthes</taxon>
        <taxon>Cestoda</taxon>
        <taxon>Eucestoda</taxon>
        <taxon>Diphyllobothriidea</taxon>
        <taxon>Diphyllobothriidae</taxon>
        <taxon>Schistocephalus</taxon>
    </lineage>
</organism>
<dbReference type="GO" id="GO:0005886">
    <property type="term" value="C:plasma membrane"/>
    <property type="evidence" value="ECO:0007669"/>
    <property type="project" value="TreeGrafter"/>
</dbReference>
<feature type="transmembrane region" description="Helical" evidence="6">
    <location>
        <begin position="479"/>
        <end position="506"/>
    </location>
</feature>
<feature type="transmembrane region" description="Helical" evidence="6">
    <location>
        <begin position="558"/>
        <end position="582"/>
    </location>
</feature>
<evidence type="ECO:0000256" key="5">
    <source>
        <dbReference type="ARBA" id="ARBA00023136"/>
    </source>
</evidence>
<name>A0A0X3PXL8_SCHSO</name>
<proteinExistence type="inferred from homology"/>
<dbReference type="Pfam" id="PF00939">
    <property type="entry name" value="Na_sulph_symp"/>
    <property type="match status" value="1"/>
</dbReference>
<protein>
    <recommendedName>
        <fullName evidence="8">Solute carrier family 13 member 5</fullName>
    </recommendedName>
</protein>
<dbReference type="AlphaFoldDB" id="A0A0X3PXL8"/>
<keyword evidence="4 6" id="KW-1133">Transmembrane helix</keyword>
<comment type="subcellular location">
    <subcellularLocation>
        <location evidence="1">Membrane</location>
        <topology evidence="1">Multi-pass membrane protein</topology>
    </subcellularLocation>
</comment>
<dbReference type="GO" id="GO:0005310">
    <property type="term" value="F:dicarboxylic acid transmembrane transporter activity"/>
    <property type="evidence" value="ECO:0007669"/>
    <property type="project" value="UniProtKB-ARBA"/>
</dbReference>
<feature type="transmembrane region" description="Helical" evidence="6">
    <location>
        <begin position="390"/>
        <end position="407"/>
    </location>
</feature>
<feature type="transmembrane region" description="Helical" evidence="6">
    <location>
        <begin position="6"/>
        <end position="36"/>
    </location>
</feature>
<accession>A0A0X3PXL8</accession>
<dbReference type="EMBL" id="GEEE01006614">
    <property type="protein sequence ID" value="JAP56611.1"/>
    <property type="molecule type" value="Transcribed_RNA"/>
</dbReference>
<evidence type="ECO:0000313" key="7">
    <source>
        <dbReference type="EMBL" id="JAP56611.1"/>
    </source>
</evidence>
<feature type="transmembrane region" description="Helical" evidence="6">
    <location>
        <begin position="242"/>
        <end position="267"/>
    </location>
</feature>
<reference evidence="7" key="1">
    <citation type="submission" date="2016-01" db="EMBL/GenBank/DDBJ databases">
        <title>Reference transcriptome for the parasite Schistocephalus solidus: insights into the molecular evolution of parasitism.</title>
        <authorList>
            <person name="Hebert F.O."/>
            <person name="Grambauer S."/>
            <person name="Barber I."/>
            <person name="Landry C.R."/>
            <person name="Aubin-Horth N."/>
        </authorList>
    </citation>
    <scope>NUCLEOTIDE SEQUENCE</scope>
</reference>
<keyword evidence="5 6" id="KW-0472">Membrane</keyword>
<evidence type="ECO:0000256" key="4">
    <source>
        <dbReference type="ARBA" id="ARBA00022989"/>
    </source>
</evidence>
<feature type="transmembrane region" description="Helical" evidence="6">
    <location>
        <begin position="438"/>
        <end position="459"/>
    </location>
</feature>
<evidence type="ECO:0000256" key="6">
    <source>
        <dbReference type="SAM" id="Phobius"/>
    </source>
</evidence>
<feature type="transmembrane region" description="Helical" evidence="6">
    <location>
        <begin position="87"/>
        <end position="105"/>
    </location>
</feature>
<feature type="transmembrane region" description="Helical" evidence="6">
    <location>
        <begin position="518"/>
        <end position="538"/>
    </location>
</feature>
<gene>
    <name evidence="7" type="ORF">TR160838</name>
</gene>
<dbReference type="PANTHER" id="PTHR10283">
    <property type="entry name" value="SOLUTE CARRIER FAMILY 13 MEMBER"/>
    <property type="match status" value="1"/>
</dbReference>
<evidence type="ECO:0008006" key="8">
    <source>
        <dbReference type="Google" id="ProtNLM"/>
    </source>
</evidence>
<dbReference type="PANTHER" id="PTHR10283:SF82">
    <property type="entry name" value="SOLUTE CARRIER FAMILY 13 MEMBER 2"/>
    <property type="match status" value="1"/>
</dbReference>
<feature type="transmembrane region" description="Helical" evidence="6">
    <location>
        <begin position="43"/>
        <end position="67"/>
    </location>
</feature>
<dbReference type="InterPro" id="IPR001898">
    <property type="entry name" value="SLC13A/DASS"/>
</dbReference>
<feature type="transmembrane region" description="Helical" evidence="6">
    <location>
        <begin position="339"/>
        <end position="357"/>
    </location>
</feature>
<comment type="similarity">
    <text evidence="2">Belongs to the SLC13A/DASS transporter (TC 2.A.47) family. NADC subfamily.</text>
</comment>
<evidence type="ECO:0000256" key="2">
    <source>
        <dbReference type="ARBA" id="ARBA00006772"/>
    </source>
</evidence>
<feature type="transmembrane region" description="Helical" evidence="6">
    <location>
        <begin position="126"/>
        <end position="144"/>
    </location>
</feature>
<sequence>MDQRRIPAWLTILVIYTRYIFIVLYPIILSPVLILYPGTEAKAAYILLLMSGFWITGFIPLYVTALFPLILAPLMGLAPSAVIAKEYSSSSNFLFLGGMILAIAAENVNLHRRIAVAFVRWMGHDARLLILSVMLPTWFFSMWMSNTATTVMMVTVVEALLSKLDEVTGAGSEEEDLNERTGTDSKGRKRLRNFATGISLSVCYAASCGGIATLIGSPPNIIFYGLAVSEYGSGISVNFGSWMAYGCPISIICLICTWITICLLFIGPKAFFKCRRRSKNDEADKFYTDDDARVQSMDNLEERERSTDQEENDEISSDIVKIVKKVSEEEQRALGPMKFGEIACMILLLLLIALWVTREPGVPGWSRFMPTSNDSTGKIVRYVDDTQSTLLFAILAFIIPASNPFRLRADPNETSKQARKRINRGILTWDLAQSRTSWGVLILMGGGFALSKIATVGGLSKLISRALEVVRPVHPFGLVFLITLVGATLTEVVSNAATVTILVPIMFDLAKSINIHPFLLTLPLTVKTSLAFILPAATPPNAIVYSKGRVKLLDMVKAGIILTVITQLIVVLCTMTYEMLLFKLNEIPRKA</sequence>